<dbReference type="Proteomes" id="UP000298588">
    <property type="component" value="Chromosome"/>
</dbReference>
<dbReference type="EMBL" id="CP039865">
    <property type="protein sequence ID" value="QCK85564.1"/>
    <property type="molecule type" value="Genomic_DNA"/>
</dbReference>
<dbReference type="KEGG" id="paqt:E8L99_07175"/>
<dbReference type="AlphaFoldDB" id="A0A4D7QJM3"/>
<sequence length="82" mass="9151">MTVIRFPRPTEHRGRDLSSDVIGDELIELAHRLAHLGQKIGDQPELAQTTKLNMLASLCTANVQIKDVAMTYVKARKVDRAP</sequence>
<organism evidence="1 2">
    <name type="scientific">Phreatobacter aquaticus</name>
    <dbReference type="NCBI Taxonomy" id="2570229"/>
    <lineage>
        <taxon>Bacteria</taxon>
        <taxon>Pseudomonadati</taxon>
        <taxon>Pseudomonadota</taxon>
        <taxon>Alphaproteobacteria</taxon>
        <taxon>Hyphomicrobiales</taxon>
        <taxon>Phreatobacteraceae</taxon>
        <taxon>Phreatobacter</taxon>
    </lineage>
</organism>
<reference evidence="1 2" key="1">
    <citation type="submission" date="2019-04" db="EMBL/GenBank/DDBJ databases">
        <title>Phreatobacter aquaticus sp. nov.</title>
        <authorList>
            <person name="Choi A."/>
            <person name="Baek K."/>
        </authorList>
    </citation>
    <scope>NUCLEOTIDE SEQUENCE [LARGE SCALE GENOMIC DNA]</scope>
    <source>
        <strain evidence="1 2">NMCR1094</strain>
    </source>
</reference>
<keyword evidence="2" id="KW-1185">Reference proteome</keyword>
<proteinExistence type="predicted"/>
<evidence type="ECO:0000313" key="1">
    <source>
        <dbReference type="EMBL" id="QCK85564.1"/>
    </source>
</evidence>
<dbReference type="RefSeq" id="WP_137098898.1">
    <property type="nucleotide sequence ID" value="NZ_CP039865.1"/>
</dbReference>
<gene>
    <name evidence="1" type="ORF">E8L99_07175</name>
</gene>
<evidence type="ECO:0000313" key="2">
    <source>
        <dbReference type="Proteomes" id="UP000298588"/>
    </source>
</evidence>
<accession>A0A4D7QJM3</accession>
<name>A0A4D7QJM3_9HYPH</name>
<protein>
    <submittedName>
        <fullName evidence="1">Uncharacterized protein</fullName>
    </submittedName>
</protein>